<name>A0A3M6U5T0_POCDA</name>
<accession>A0A3M6U5T0</accession>
<dbReference type="AlphaFoldDB" id="A0A3M6U5T0"/>
<gene>
    <name evidence="2" type="ORF">pdam_00001618</name>
</gene>
<dbReference type="Proteomes" id="UP000275408">
    <property type="component" value="Unassembled WGS sequence"/>
</dbReference>
<protein>
    <submittedName>
        <fullName evidence="2">Uncharacterized protein</fullName>
    </submittedName>
</protein>
<sequence length="200" mass="23542">MTQMGLPTRIPATTTCSPARSPRSSCLPLATRENIKSDHTVAYICLECQDDMVDYERILEAQTQQKIYRTRVFFKLLKLVKEENLKTATELIYSMMAKRKYDDVEEEDSISDDLLNQHYDELEKQHQTCYDMHKEKKICDSIVQCPMCRKEFEPLVSKEPHQCYFDKCFICHEYGKLAEHKCFMQPVAAKEDQRKKPKQP</sequence>
<feature type="region of interest" description="Disordered" evidence="1">
    <location>
        <begin position="1"/>
        <end position="23"/>
    </location>
</feature>
<evidence type="ECO:0000313" key="3">
    <source>
        <dbReference type="Proteomes" id="UP000275408"/>
    </source>
</evidence>
<comment type="caution">
    <text evidence="2">The sequence shown here is derived from an EMBL/GenBank/DDBJ whole genome shotgun (WGS) entry which is preliminary data.</text>
</comment>
<reference evidence="2 3" key="1">
    <citation type="journal article" date="2018" name="Sci. Rep.">
        <title>Comparative analysis of the Pocillopora damicornis genome highlights role of immune system in coral evolution.</title>
        <authorList>
            <person name="Cunning R."/>
            <person name="Bay R.A."/>
            <person name="Gillette P."/>
            <person name="Baker A.C."/>
            <person name="Traylor-Knowles N."/>
        </authorList>
    </citation>
    <scope>NUCLEOTIDE SEQUENCE [LARGE SCALE GENOMIC DNA]</scope>
    <source>
        <strain evidence="2">RSMAS</strain>
        <tissue evidence="2">Whole animal</tissue>
    </source>
</reference>
<organism evidence="2 3">
    <name type="scientific">Pocillopora damicornis</name>
    <name type="common">Cauliflower coral</name>
    <name type="synonym">Millepora damicornis</name>
    <dbReference type="NCBI Taxonomy" id="46731"/>
    <lineage>
        <taxon>Eukaryota</taxon>
        <taxon>Metazoa</taxon>
        <taxon>Cnidaria</taxon>
        <taxon>Anthozoa</taxon>
        <taxon>Hexacorallia</taxon>
        <taxon>Scleractinia</taxon>
        <taxon>Astrocoeniina</taxon>
        <taxon>Pocilloporidae</taxon>
        <taxon>Pocillopora</taxon>
    </lineage>
</organism>
<dbReference type="EMBL" id="RCHS01002239">
    <property type="protein sequence ID" value="RMX48818.1"/>
    <property type="molecule type" value="Genomic_DNA"/>
</dbReference>
<keyword evidence="3" id="KW-1185">Reference proteome</keyword>
<evidence type="ECO:0000313" key="2">
    <source>
        <dbReference type="EMBL" id="RMX48818.1"/>
    </source>
</evidence>
<evidence type="ECO:0000256" key="1">
    <source>
        <dbReference type="SAM" id="MobiDB-lite"/>
    </source>
</evidence>
<proteinExistence type="predicted"/>